<dbReference type="Pfam" id="PF05930">
    <property type="entry name" value="Phage_AlpA"/>
    <property type="match status" value="1"/>
</dbReference>
<dbReference type="Proteomes" id="UP000595420">
    <property type="component" value="Chromosome"/>
</dbReference>
<dbReference type="AlphaFoldDB" id="A0A7T4WER1"/>
<dbReference type="Gene3D" id="1.10.238.160">
    <property type="match status" value="1"/>
</dbReference>
<accession>A0A7T4WER1</accession>
<protein>
    <submittedName>
        <fullName evidence="1">AlpA family transcriptional regulator</fullName>
    </submittedName>
</protein>
<name>A0A7T4WER1_9PROT</name>
<dbReference type="InterPro" id="IPR010260">
    <property type="entry name" value="AlpA"/>
</dbReference>
<organism evidence="1 2">
    <name type="scientific">Acidithiobacillus ferrivorans</name>
    <dbReference type="NCBI Taxonomy" id="160808"/>
    <lineage>
        <taxon>Bacteria</taxon>
        <taxon>Pseudomonadati</taxon>
        <taxon>Pseudomonadota</taxon>
        <taxon>Acidithiobacillia</taxon>
        <taxon>Acidithiobacillales</taxon>
        <taxon>Acidithiobacillaceae</taxon>
        <taxon>Acidithiobacillus</taxon>
    </lineage>
</organism>
<dbReference type="InterPro" id="IPR052931">
    <property type="entry name" value="Prophage_regulatory_activator"/>
</dbReference>
<evidence type="ECO:0000313" key="1">
    <source>
        <dbReference type="EMBL" id="QQD73087.1"/>
    </source>
</evidence>
<gene>
    <name evidence="1" type="ORF">H2515_01745</name>
</gene>
<sequence>MSKPKTNLFALPENTFNNLQEGKDRILRIAEVRGIVGMCTASIYSYMKKGEFPNQIKIGPRMVGWLESEIQEWIASQVTAARDKKTG</sequence>
<dbReference type="PANTHER" id="PTHR36154">
    <property type="entry name" value="DNA-BINDING TRANSCRIPTIONAL ACTIVATOR ALPA"/>
    <property type="match status" value="1"/>
</dbReference>
<reference evidence="1 2" key="1">
    <citation type="submission" date="2020-07" db="EMBL/GenBank/DDBJ databases">
        <title>Complete genome sequence analysis of Acidithiobacillus ferrivorans XJFY6S-08 reveals extreme environmental adaptation to alpine acid mine drainage.</title>
        <authorList>
            <person name="Yan L."/>
            <person name="Ni Y."/>
        </authorList>
    </citation>
    <scope>NUCLEOTIDE SEQUENCE [LARGE SCALE GENOMIC DNA]</scope>
    <source>
        <strain evidence="1 2">XJFY6S-08</strain>
    </source>
</reference>
<evidence type="ECO:0000313" key="2">
    <source>
        <dbReference type="Proteomes" id="UP000595420"/>
    </source>
</evidence>
<dbReference type="PANTHER" id="PTHR36154:SF1">
    <property type="entry name" value="DNA-BINDING TRANSCRIPTIONAL ACTIVATOR ALPA"/>
    <property type="match status" value="1"/>
</dbReference>
<proteinExistence type="predicted"/>
<dbReference type="EMBL" id="CP059488">
    <property type="protein sequence ID" value="QQD73087.1"/>
    <property type="molecule type" value="Genomic_DNA"/>
</dbReference>
<dbReference type="RefSeq" id="WP_198660800.1">
    <property type="nucleotide sequence ID" value="NZ_CP059488.1"/>
</dbReference>